<evidence type="ECO:0000313" key="2">
    <source>
        <dbReference type="EMBL" id="KAK0420773.1"/>
    </source>
</evidence>
<dbReference type="EMBL" id="JAUCMV010000002">
    <property type="protein sequence ID" value="KAK0420773.1"/>
    <property type="molecule type" value="Genomic_DNA"/>
</dbReference>
<feature type="transmembrane region" description="Helical" evidence="1">
    <location>
        <begin position="25"/>
        <end position="47"/>
    </location>
</feature>
<name>A0AA39IAE7_9BILA</name>
<evidence type="ECO:0000313" key="3">
    <source>
        <dbReference type="Proteomes" id="UP001175271"/>
    </source>
</evidence>
<sequence>MGDAVPEINLVRERVPEVVQNVRRYLLMVASVTQLLFAVLGSYHLFLRLYGSFHVKKCYAFESLDQCEPLPPEPGWEDIVAISTDVVVFFVFPVNYLIGLVATISFYRNPRALLMYKAAPYQMMYPALLTTAYYYCAVLVWNFGAYNEISKIGSAPVDWIRLMRTNFGTIGMLHVLISVALSIRLCQLLHHSTLDTLRMMREIQQRLNHRNVDAEDGQ</sequence>
<protein>
    <submittedName>
        <fullName evidence="2">Uncharacterized protein</fullName>
    </submittedName>
</protein>
<accession>A0AA39IAE7</accession>
<gene>
    <name evidence="2" type="ORF">QR680_014878</name>
</gene>
<reference evidence="2" key="1">
    <citation type="submission" date="2023-06" db="EMBL/GenBank/DDBJ databases">
        <title>Genomic analysis of the entomopathogenic nematode Steinernema hermaphroditum.</title>
        <authorList>
            <person name="Schwarz E.M."/>
            <person name="Heppert J.K."/>
            <person name="Baniya A."/>
            <person name="Schwartz H.T."/>
            <person name="Tan C.-H."/>
            <person name="Antoshechkin I."/>
            <person name="Sternberg P.W."/>
            <person name="Goodrich-Blair H."/>
            <person name="Dillman A.R."/>
        </authorList>
    </citation>
    <scope>NUCLEOTIDE SEQUENCE</scope>
    <source>
        <strain evidence="2">PS9179</strain>
        <tissue evidence="2">Whole animal</tissue>
    </source>
</reference>
<keyword evidence="1" id="KW-0472">Membrane</keyword>
<dbReference type="Proteomes" id="UP001175271">
    <property type="component" value="Unassembled WGS sequence"/>
</dbReference>
<comment type="caution">
    <text evidence="2">The sequence shown here is derived from an EMBL/GenBank/DDBJ whole genome shotgun (WGS) entry which is preliminary data.</text>
</comment>
<keyword evidence="3" id="KW-1185">Reference proteome</keyword>
<feature type="transmembrane region" description="Helical" evidence="1">
    <location>
        <begin position="127"/>
        <end position="146"/>
    </location>
</feature>
<feature type="transmembrane region" description="Helical" evidence="1">
    <location>
        <begin position="167"/>
        <end position="190"/>
    </location>
</feature>
<keyword evidence="1" id="KW-0812">Transmembrane</keyword>
<feature type="transmembrane region" description="Helical" evidence="1">
    <location>
        <begin position="86"/>
        <end position="107"/>
    </location>
</feature>
<organism evidence="2 3">
    <name type="scientific">Steinernema hermaphroditum</name>
    <dbReference type="NCBI Taxonomy" id="289476"/>
    <lineage>
        <taxon>Eukaryota</taxon>
        <taxon>Metazoa</taxon>
        <taxon>Ecdysozoa</taxon>
        <taxon>Nematoda</taxon>
        <taxon>Chromadorea</taxon>
        <taxon>Rhabditida</taxon>
        <taxon>Tylenchina</taxon>
        <taxon>Panagrolaimomorpha</taxon>
        <taxon>Strongyloidoidea</taxon>
        <taxon>Steinernematidae</taxon>
        <taxon>Steinernema</taxon>
    </lineage>
</organism>
<evidence type="ECO:0000256" key="1">
    <source>
        <dbReference type="SAM" id="Phobius"/>
    </source>
</evidence>
<proteinExistence type="predicted"/>
<keyword evidence="1" id="KW-1133">Transmembrane helix</keyword>
<dbReference type="AlphaFoldDB" id="A0AA39IAE7"/>